<accession>A0A0F7SU13</accession>
<dbReference type="GO" id="GO:0051731">
    <property type="term" value="F:polynucleotide 5'-hydroxyl-kinase activity"/>
    <property type="evidence" value="ECO:0007669"/>
    <property type="project" value="InterPro"/>
</dbReference>
<evidence type="ECO:0000313" key="12">
    <source>
        <dbReference type="EMBL" id="CED84194.1"/>
    </source>
</evidence>
<dbReference type="GO" id="GO:0005634">
    <property type="term" value="C:nucleus"/>
    <property type="evidence" value="ECO:0007669"/>
    <property type="project" value="TreeGrafter"/>
</dbReference>
<evidence type="ECO:0000256" key="7">
    <source>
        <dbReference type="ARBA" id="ARBA00022840"/>
    </source>
</evidence>
<evidence type="ECO:0000256" key="3">
    <source>
        <dbReference type="ARBA" id="ARBA00019824"/>
    </source>
</evidence>
<feature type="region of interest" description="Disordered" evidence="9">
    <location>
        <begin position="1"/>
        <end position="104"/>
    </location>
</feature>
<dbReference type="Gene3D" id="3.40.50.300">
    <property type="entry name" value="P-loop containing nucleotide triphosphate hydrolases"/>
    <property type="match status" value="1"/>
</dbReference>
<comment type="similarity">
    <text evidence="1">Belongs to the Clp1 family. NOL9/GRC3 subfamily.</text>
</comment>
<evidence type="ECO:0000256" key="4">
    <source>
        <dbReference type="ARBA" id="ARBA00022679"/>
    </source>
</evidence>
<dbReference type="InterPro" id="IPR032319">
    <property type="entry name" value="CLP1_P"/>
</dbReference>
<feature type="region of interest" description="Disordered" evidence="9">
    <location>
        <begin position="761"/>
        <end position="796"/>
    </location>
</feature>
<feature type="domain" description="Clp1 P-loop" evidence="10">
    <location>
        <begin position="598"/>
        <end position="752"/>
    </location>
</feature>
<dbReference type="PANTHER" id="PTHR12755:SF3">
    <property type="entry name" value="POLYNUCLEOTIDE 5'-HYDROXYL-KINASE NOL9"/>
    <property type="match status" value="1"/>
</dbReference>
<feature type="compositionally biased region" description="Basic residues" evidence="9">
    <location>
        <begin position="1"/>
        <end position="11"/>
    </location>
</feature>
<protein>
    <recommendedName>
        <fullName evidence="3">Polynucleotide 5'-hydroxyl-kinase GRC3</fullName>
    </recommendedName>
    <alternativeName>
        <fullName evidence="8">Polynucleotide 5'-hydroxyl-kinase NOL9</fullName>
    </alternativeName>
    <alternativeName>
        <fullName evidence="2">Polynucleotide 5'-hydroxyl-kinase grc3</fullName>
    </alternativeName>
</protein>
<evidence type="ECO:0000256" key="5">
    <source>
        <dbReference type="ARBA" id="ARBA00022741"/>
    </source>
</evidence>
<dbReference type="Pfam" id="PF16575">
    <property type="entry name" value="CLP1_P"/>
    <property type="match status" value="1"/>
</dbReference>
<feature type="region of interest" description="Disordered" evidence="9">
    <location>
        <begin position="295"/>
        <end position="323"/>
    </location>
</feature>
<feature type="domain" description="NOL9 N-terminal" evidence="11">
    <location>
        <begin position="405"/>
        <end position="480"/>
    </location>
</feature>
<evidence type="ECO:0000256" key="1">
    <source>
        <dbReference type="ARBA" id="ARBA00011003"/>
    </source>
</evidence>
<keyword evidence="5" id="KW-0547">Nucleotide-binding</keyword>
<dbReference type="Pfam" id="PF24419">
    <property type="entry name" value="Cupin_NOL9"/>
    <property type="match status" value="1"/>
</dbReference>
<organism evidence="12">
    <name type="scientific">Phaffia rhodozyma</name>
    <name type="common">Yeast</name>
    <name type="synonym">Xanthophyllomyces dendrorhous</name>
    <dbReference type="NCBI Taxonomy" id="264483"/>
    <lineage>
        <taxon>Eukaryota</taxon>
        <taxon>Fungi</taxon>
        <taxon>Dikarya</taxon>
        <taxon>Basidiomycota</taxon>
        <taxon>Agaricomycotina</taxon>
        <taxon>Tremellomycetes</taxon>
        <taxon>Cystofilobasidiales</taxon>
        <taxon>Mrakiaceae</taxon>
        <taxon>Phaffia</taxon>
    </lineage>
</organism>
<dbReference type="GO" id="GO:0000448">
    <property type="term" value="P:cleavage in ITS2 between 5.8S rRNA and LSU-rRNA of tricistronic rRNA transcript (SSU-rRNA, 5.8S rRNA, LSU-rRNA)"/>
    <property type="evidence" value="ECO:0007669"/>
    <property type="project" value="TreeGrafter"/>
</dbReference>
<reference evidence="12" key="1">
    <citation type="submission" date="2014-08" db="EMBL/GenBank/DDBJ databases">
        <authorList>
            <person name="Sharma Rahul"/>
            <person name="Thines Marco"/>
        </authorList>
    </citation>
    <scope>NUCLEOTIDE SEQUENCE</scope>
</reference>
<dbReference type="PANTHER" id="PTHR12755">
    <property type="entry name" value="CLEAVAGE/POLYADENYLATION FACTOR IA SUBUNIT CLP1P"/>
    <property type="match status" value="1"/>
</dbReference>
<keyword evidence="6 12" id="KW-0418">Kinase</keyword>
<feature type="compositionally biased region" description="Low complexity" evidence="9">
    <location>
        <begin position="73"/>
        <end position="82"/>
    </location>
</feature>
<evidence type="ECO:0000256" key="8">
    <source>
        <dbReference type="ARBA" id="ARBA00071212"/>
    </source>
</evidence>
<feature type="compositionally biased region" description="Basic and acidic residues" evidence="9">
    <location>
        <begin position="301"/>
        <end position="317"/>
    </location>
</feature>
<feature type="region of interest" description="Disordered" evidence="9">
    <location>
        <begin position="560"/>
        <end position="603"/>
    </location>
</feature>
<proteinExistence type="inferred from homology"/>
<feature type="region of interest" description="Disordered" evidence="9">
    <location>
        <begin position="196"/>
        <end position="245"/>
    </location>
</feature>
<dbReference type="AlphaFoldDB" id="A0A0F7SU13"/>
<keyword evidence="4" id="KW-0808">Transferase</keyword>
<feature type="compositionally biased region" description="Polar residues" evidence="9">
    <location>
        <begin position="156"/>
        <end position="165"/>
    </location>
</feature>
<dbReference type="EMBL" id="LN483157">
    <property type="protein sequence ID" value="CED84194.1"/>
    <property type="molecule type" value="Genomic_DNA"/>
</dbReference>
<sequence>MPSPSQKRRKLAQSTSSKSVEFDPIETVSFASPSISPSETISSSGDSSASQNGSKAQISSVKSTKKRKPTLGSSSASASTSTPEPITKTASSDKPLSAVAARKAAAAEVASAEASIFTIASLGSQSFKTSYKPPTASSKKRKLDKPKQAPIIDSSPYLSTSSTAEQVVQIPIAAPPSRPLSAIAARKAREAALLATSTTLPTTSPPTPSNNTPTHALEQPNDDEEDEELENHLAFEKSPPLSRSFRGFDLPGDIDRQEVYAESLDEQSESEEDEEITLKMDGEIVGLGFSHKSHRKGWSGLEKESNIERTTKDKEEEGKEEDMVAGDEGFRIEADGLMDDSLIMGMNSPVETEKEEIINKPFQRYKKPQPSAYKGAMSTFFPALGQNVILLSENRLRTVFDDVDNGENAVVVLLSENEDLIFSGTCILYPLHASLSLFGTTLFPDSNSFPVYAPTSHPLPVLTPSHASPSGSAESLIKKLGLDIDQLKGFKAAFLIREGKSGLDTMGRIVPNFESIWMGDMAGWGVRGFYPILHQSSFTAHSVPLTWHTALEQSIPRISSTQKSIQPLPCSDDGQSQDGDDDDDDGQTSQPFTALVKGPKRAGKSGFSRLLANRLLGTYRRVAFLETDLGQSEFGPEGSISLVVVEKPLLGPPFTHPAIPFRAHYLGSSSPRHNPTRYLTLIADLLESYRLSIQYPPFQGSSSIDRRNDSVIPIIVNTQGWVKGLGMDLLVRLERMVSPNVIYEFDPADEEEQGWEAAIPTEGGWGRFRPQQDFGEIEPDEDNDQRNRSGPDGYGHLTRSNQAKRYALNPIGVSPIAARYGAVDLRILGLISYFHSRFFKTIDPASLSGETSGRLASSTMVTKWDFSTPLVMQRPWTVDWTKAIERIYMVGSGAEEVASEEIWRALGGCVVALVRTDPSSSSSRSVVLQSTSTGFPYESGQPLPLPSATQYLGLAIIRSVPSPDAHLSSQASKTIHLLTPLPPDILPTARIIMRGDTELPVSAMLNWKDQTAMEGADGVAGLRDLPFLDHRMRPGADIIGGDRRKIRRNVQRRT</sequence>
<evidence type="ECO:0000259" key="10">
    <source>
        <dbReference type="Pfam" id="PF16575"/>
    </source>
</evidence>
<dbReference type="InterPro" id="IPR045116">
    <property type="entry name" value="Clp1/Grc3"/>
</dbReference>
<name>A0A0F7SU13_PHARH</name>
<dbReference type="InterPro" id="IPR057573">
    <property type="entry name" value="NOL9_N"/>
</dbReference>
<evidence type="ECO:0000259" key="11">
    <source>
        <dbReference type="Pfam" id="PF24419"/>
    </source>
</evidence>
<evidence type="ECO:0000256" key="2">
    <source>
        <dbReference type="ARBA" id="ARBA00018706"/>
    </source>
</evidence>
<dbReference type="InterPro" id="IPR027417">
    <property type="entry name" value="P-loop_NTPase"/>
</dbReference>
<evidence type="ECO:0000256" key="6">
    <source>
        <dbReference type="ARBA" id="ARBA00022777"/>
    </source>
</evidence>
<keyword evidence="7" id="KW-0067">ATP-binding</keyword>
<feature type="compositionally biased region" description="Acidic residues" evidence="9">
    <location>
        <begin position="220"/>
        <end position="229"/>
    </location>
</feature>
<feature type="region of interest" description="Disordered" evidence="9">
    <location>
        <begin position="126"/>
        <end position="165"/>
    </location>
</feature>
<evidence type="ECO:0000256" key="9">
    <source>
        <dbReference type="SAM" id="MobiDB-lite"/>
    </source>
</evidence>
<dbReference type="GO" id="GO:0005524">
    <property type="term" value="F:ATP binding"/>
    <property type="evidence" value="ECO:0007669"/>
    <property type="project" value="UniProtKB-KW"/>
</dbReference>
<feature type="compositionally biased region" description="Low complexity" evidence="9">
    <location>
        <begin position="31"/>
        <end position="54"/>
    </location>
</feature>